<gene>
    <name evidence="1" type="ORF">DFH08DRAFT_932659</name>
</gene>
<dbReference type="Proteomes" id="UP001218218">
    <property type="component" value="Unassembled WGS sequence"/>
</dbReference>
<sequence>MKKSSARQFTSAVPCAPLALPTTARLDLALPPVTRCLALGPASHKLPSPTRHAVIRCALLNGCRAYCICMQVRTTSSPVVGHDAHAVGKILEGTSTYLTSTAMYTYPHVIPPGKPSKMPGCRKWFPNFTPEKVVHIGASEDVVSVPVYVLLTATVSAGCDIAGIGGTYSGDQAD</sequence>
<protein>
    <submittedName>
        <fullName evidence="1">Uncharacterized protein</fullName>
    </submittedName>
</protein>
<evidence type="ECO:0000313" key="2">
    <source>
        <dbReference type="Proteomes" id="UP001218218"/>
    </source>
</evidence>
<dbReference type="AlphaFoldDB" id="A0AAD7AEA6"/>
<evidence type="ECO:0000313" key="1">
    <source>
        <dbReference type="EMBL" id="KAJ7356485.1"/>
    </source>
</evidence>
<comment type="caution">
    <text evidence="1">The sequence shown here is derived from an EMBL/GenBank/DDBJ whole genome shotgun (WGS) entry which is preliminary data.</text>
</comment>
<dbReference type="EMBL" id="JARIHO010000008">
    <property type="protein sequence ID" value="KAJ7356485.1"/>
    <property type="molecule type" value="Genomic_DNA"/>
</dbReference>
<accession>A0AAD7AEA6</accession>
<name>A0AAD7AEA6_9AGAR</name>
<organism evidence="1 2">
    <name type="scientific">Mycena albidolilacea</name>
    <dbReference type="NCBI Taxonomy" id="1033008"/>
    <lineage>
        <taxon>Eukaryota</taxon>
        <taxon>Fungi</taxon>
        <taxon>Dikarya</taxon>
        <taxon>Basidiomycota</taxon>
        <taxon>Agaricomycotina</taxon>
        <taxon>Agaricomycetes</taxon>
        <taxon>Agaricomycetidae</taxon>
        <taxon>Agaricales</taxon>
        <taxon>Marasmiineae</taxon>
        <taxon>Mycenaceae</taxon>
        <taxon>Mycena</taxon>
    </lineage>
</organism>
<reference evidence="1" key="1">
    <citation type="submission" date="2023-03" db="EMBL/GenBank/DDBJ databases">
        <title>Massive genome expansion in bonnet fungi (Mycena s.s.) driven by repeated elements and novel gene families across ecological guilds.</title>
        <authorList>
            <consortium name="Lawrence Berkeley National Laboratory"/>
            <person name="Harder C.B."/>
            <person name="Miyauchi S."/>
            <person name="Viragh M."/>
            <person name="Kuo A."/>
            <person name="Thoen E."/>
            <person name="Andreopoulos B."/>
            <person name="Lu D."/>
            <person name="Skrede I."/>
            <person name="Drula E."/>
            <person name="Henrissat B."/>
            <person name="Morin E."/>
            <person name="Kohler A."/>
            <person name="Barry K."/>
            <person name="LaButti K."/>
            <person name="Morin E."/>
            <person name="Salamov A."/>
            <person name="Lipzen A."/>
            <person name="Mereny Z."/>
            <person name="Hegedus B."/>
            <person name="Baldrian P."/>
            <person name="Stursova M."/>
            <person name="Weitz H."/>
            <person name="Taylor A."/>
            <person name="Grigoriev I.V."/>
            <person name="Nagy L.G."/>
            <person name="Martin F."/>
            <person name="Kauserud H."/>
        </authorList>
    </citation>
    <scope>NUCLEOTIDE SEQUENCE</scope>
    <source>
        <strain evidence="1">CBHHK002</strain>
    </source>
</reference>
<keyword evidence="2" id="KW-1185">Reference proteome</keyword>
<proteinExistence type="predicted"/>